<dbReference type="EMBL" id="MLGG01000008">
    <property type="protein sequence ID" value="KAK1462655.1"/>
    <property type="molecule type" value="Genomic_DNA"/>
</dbReference>
<protein>
    <submittedName>
        <fullName evidence="1">Uncharacterized protein</fullName>
    </submittedName>
</protein>
<name>A0AAI9UQ71_9PEZI</name>
<proteinExistence type="predicted"/>
<gene>
    <name evidence="1" type="ORF">CMEL01_13766</name>
</gene>
<keyword evidence="2" id="KW-1185">Reference proteome</keyword>
<evidence type="ECO:0000313" key="2">
    <source>
        <dbReference type="Proteomes" id="UP001239795"/>
    </source>
</evidence>
<sequence>MGATVNFRLIRIMESRVHRKFENPSGSIRRTPKPLHLSPISRLSFSVLLSCLPVRMSIHANFSLAPPALPNRVAAV</sequence>
<comment type="caution">
    <text evidence="1">The sequence shown here is derived from an EMBL/GenBank/DDBJ whole genome shotgun (WGS) entry which is preliminary data.</text>
</comment>
<dbReference type="AlphaFoldDB" id="A0AAI9UQ71"/>
<reference evidence="1 2" key="1">
    <citation type="submission" date="2016-10" db="EMBL/GenBank/DDBJ databases">
        <title>The genome sequence of Colletotrichum fioriniae PJ7.</title>
        <authorList>
            <person name="Baroncelli R."/>
        </authorList>
    </citation>
    <scope>NUCLEOTIDE SEQUENCE [LARGE SCALE GENOMIC DNA]</scope>
    <source>
        <strain evidence="1">Col 31</strain>
    </source>
</reference>
<accession>A0AAI9UQ71</accession>
<organism evidence="1 2">
    <name type="scientific">Colletotrichum melonis</name>
    <dbReference type="NCBI Taxonomy" id="1209925"/>
    <lineage>
        <taxon>Eukaryota</taxon>
        <taxon>Fungi</taxon>
        <taxon>Dikarya</taxon>
        <taxon>Ascomycota</taxon>
        <taxon>Pezizomycotina</taxon>
        <taxon>Sordariomycetes</taxon>
        <taxon>Hypocreomycetidae</taxon>
        <taxon>Glomerellales</taxon>
        <taxon>Glomerellaceae</taxon>
        <taxon>Colletotrichum</taxon>
        <taxon>Colletotrichum acutatum species complex</taxon>
    </lineage>
</organism>
<dbReference type="Proteomes" id="UP001239795">
    <property type="component" value="Unassembled WGS sequence"/>
</dbReference>
<evidence type="ECO:0000313" key="1">
    <source>
        <dbReference type="EMBL" id="KAK1462655.1"/>
    </source>
</evidence>